<dbReference type="CDD" id="cd02413">
    <property type="entry name" value="KH-II_40S_S3"/>
    <property type="match status" value="1"/>
</dbReference>
<evidence type="ECO:0000256" key="5">
    <source>
        <dbReference type="ARBA" id="ARBA00035257"/>
    </source>
</evidence>
<dbReference type="RefSeq" id="XP_001712566.1">
    <property type="nucleotide sequence ID" value="XM_001712514.1"/>
</dbReference>
<dbReference type="InterPro" id="IPR004044">
    <property type="entry name" value="KH_dom_type_2"/>
</dbReference>
<dbReference type="FunFam" id="3.30.300.20:FF:000006">
    <property type="entry name" value="40S ribosomal protein S3"/>
    <property type="match status" value="1"/>
</dbReference>
<dbReference type="InterPro" id="IPR015946">
    <property type="entry name" value="KH_dom-like_a/b"/>
</dbReference>
<dbReference type="InterPro" id="IPR001351">
    <property type="entry name" value="Ribosomal_uS3_C"/>
</dbReference>
<dbReference type="PANTHER" id="PTHR11760:SF32">
    <property type="entry name" value="SMALL RIBOSOMAL SUBUNIT PROTEIN US3"/>
    <property type="match status" value="1"/>
</dbReference>
<dbReference type="GO" id="GO:0022627">
    <property type="term" value="C:cytosolic small ribosomal subunit"/>
    <property type="evidence" value="ECO:0007669"/>
    <property type="project" value="TreeGrafter"/>
</dbReference>
<dbReference type="Gene3D" id="3.30.1140.32">
    <property type="entry name" value="Ribosomal protein S3, C-terminal domain"/>
    <property type="match status" value="1"/>
</dbReference>
<reference evidence="10 11" key="1">
    <citation type="journal article" date="2007" name="Proc. Natl. Acad. Sci. U.S.A.">
        <title>Nucleomorph genome of Hemiselmis andersenii reveals complete intron loss and compaction as a driver of protein structure and function.</title>
        <authorList>
            <person name="Lane C.E."/>
            <person name="van den Heuvel K."/>
            <person name="Kozera C."/>
            <person name="Curtis B.A."/>
            <person name="Parsons B.J."/>
            <person name="Bowman S."/>
            <person name="Archibald J.M."/>
        </authorList>
    </citation>
    <scope>NUCLEOTIDE SEQUENCE [LARGE SCALE GENOMIC DNA]</scope>
    <source>
        <strain evidence="10 11">CCMP644</strain>
    </source>
</reference>
<sequence>MNTFFVKKINKFLLNFFLKYKKENKYFLKMNKKLSKQKKFINDGVFFSELNELLSRELSDEGYTNVEIRKAPLKTEIILKMTQTHSILGSRGRRIKEINGLIKKRFQFDEKSLEIYVEKIINKNLCAISQAESLRYKLLRGMVIRRACYSTLKSTMESGAKGCIISVSGKLRAQRAKTMKFIDGYIIHSGKPVEDYIEKATRHCFLRQGVIGIKISIMLPWDPAGVRGPKKPLPDVVTVLENKINF</sequence>
<proteinExistence type="inferred from homology"/>
<evidence type="ECO:0000313" key="10">
    <source>
        <dbReference type="EMBL" id="ABW98241.1"/>
    </source>
</evidence>
<keyword evidence="2 7" id="KW-0694">RNA-binding</keyword>
<dbReference type="SUPFAM" id="SSF54821">
    <property type="entry name" value="Ribosomal protein S3 C-terminal domain"/>
    <property type="match status" value="1"/>
</dbReference>
<name>A9BL58_HEMAN</name>
<feature type="domain" description="KH type-2" evidence="9">
    <location>
        <begin position="50"/>
        <end position="121"/>
    </location>
</feature>
<dbReference type="GeneID" id="5739412"/>
<accession>A9BL58</accession>
<geneLocation type="nucleomorph" evidence="10"/>
<dbReference type="Gene3D" id="3.30.300.20">
    <property type="match status" value="1"/>
</dbReference>
<dbReference type="PANTHER" id="PTHR11760">
    <property type="entry name" value="30S/40S RIBOSOMAL PROTEIN S3"/>
    <property type="match status" value="1"/>
</dbReference>
<keyword evidence="10" id="KW-0542">Nucleomorph</keyword>
<dbReference type="PROSITE" id="PS00548">
    <property type="entry name" value="RIBOSOMAL_S3"/>
    <property type="match status" value="1"/>
</dbReference>
<evidence type="ECO:0000313" key="11">
    <source>
        <dbReference type="Proteomes" id="UP000243127"/>
    </source>
</evidence>
<dbReference type="GO" id="GO:0005634">
    <property type="term" value="C:nucleus"/>
    <property type="evidence" value="ECO:0007669"/>
    <property type="project" value="TreeGrafter"/>
</dbReference>
<protein>
    <recommendedName>
        <fullName evidence="5">Small ribosomal subunit protein uS3</fullName>
    </recommendedName>
    <alternativeName>
        <fullName evidence="6">40S ribosomal protein S3</fullName>
    </alternativeName>
</protein>
<dbReference type="PROSITE" id="PS50823">
    <property type="entry name" value="KH_TYPE_2"/>
    <property type="match status" value="1"/>
</dbReference>
<evidence type="ECO:0000256" key="3">
    <source>
        <dbReference type="ARBA" id="ARBA00022980"/>
    </source>
</evidence>
<dbReference type="AlphaFoldDB" id="A9BL58"/>
<comment type="similarity">
    <text evidence="1 8">Belongs to the universal ribosomal protein uS3 family.</text>
</comment>
<dbReference type="Pfam" id="PF00189">
    <property type="entry name" value="Ribosomal_S3_C"/>
    <property type="match status" value="1"/>
</dbReference>
<dbReference type="InterPro" id="IPR036419">
    <property type="entry name" value="Ribosomal_S3_C_sf"/>
</dbReference>
<evidence type="ECO:0000256" key="4">
    <source>
        <dbReference type="ARBA" id="ARBA00023274"/>
    </source>
</evidence>
<dbReference type="EMBL" id="CP000883">
    <property type="protein sequence ID" value="ABW98241.1"/>
    <property type="molecule type" value="Genomic_DNA"/>
</dbReference>
<evidence type="ECO:0000256" key="8">
    <source>
        <dbReference type="RuleBase" id="RU003624"/>
    </source>
</evidence>
<organism evidence="10 11">
    <name type="scientific">Hemiselmis andersenii</name>
    <name type="common">Cryptophyte alga</name>
    <dbReference type="NCBI Taxonomy" id="464988"/>
    <lineage>
        <taxon>Eukaryota</taxon>
        <taxon>Cryptophyceae</taxon>
        <taxon>Cryptomonadales</taxon>
        <taxon>Hemiselmidaceae</taxon>
        <taxon>Hemiselmis</taxon>
    </lineage>
</organism>
<dbReference type="GO" id="GO:0003723">
    <property type="term" value="F:RNA binding"/>
    <property type="evidence" value="ECO:0007669"/>
    <property type="project" value="UniProtKB-UniRule"/>
</dbReference>
<dbReference type="NCBIfam" id="TIGR01008">
    <property type="entry name" value="uS3_euk_arch"/>
    <property type="match status" value="1"/>
</dbReference>
<dbReference type="Pfam" id="PF07650">
    <property type="entry name" value="KH_2"/>
    <property type="match status" value="1"/>
</dbReference>
<keyword evidence="3 8" id="KW-0689">Ribosomal protein</keyword>
<dbReference type="NCBIfam" id="NF003219">
    <property type="entry name" value="PRK04191.1"/>
    <property type="match status" value="1"/>
</dbReference>
<dbReference type="GO" id="GO:0003735">
    <property type="term" value="F:structural constituent of ribosome"/>
    <property type="evidence" value="ECO:0007669"/>
    <property type="project" value="InterPro"/>
</dbReference>
<evidence type="ECO:0000259" key="9">
    <source>
        <dbReference type="PROSITE" id="PS50823"/>
    </source>
</evidence>
<evidence type="ECO:0000256" key="1">
    <source>
        <dbReference type="ARBA" id="ARBA00010761"/>
    </source>
</evidence>
<dbReference type="InterPro" id="IPR009019">
    <property type="entry name" value="KH_sf_prok-type"/>
</dbReference>
<evidence type="ECO:0000256" key="6">
    <source>
        <dbReference type="ARBA" id="ARBA00035408"/>
    </source>
</evidence>
<dbReference type="InterPro" id="IPR057258">
    <property type="entry name" value="Ribosomal_uS3"/>
</dbReference>
<gene>
    <name evidence="10" type="ORF">HAN_3g438</name>
</gene>
<evidence type="ECO:0000256" key="2">
    <source>
        <dbReference type="ARBA" id="ARBA00022884"/>
    </source>
</evidence>
<evidence type="ECO:0000256" key="7">
    <source>
        <dbReference type="PROSITE-ProRule" id="PRU00118"/>
    </source>
</evidence>
<dbReference type="SUPFAM" id="SSF54814">
    <property type="entry name" value="Prokaryotic type KH domain (KH-domain type II)"/>
    <property type="match status" value="1"/>
</dbReference>
<dbReference type="InterPro" id="IPR018280">
    <property type="entry name" value="Ribosomal_uS3_CS"/>
</dbReference>
<dbReference type="InterPro" id="IPR005703">
    <property type="entry name" value="Ribosomal_uS3_euk/arc"/>
</dbReference>
<keyword evidence="4 8" id="KW-0687">Ribonucleoprotein</keyword>
<dbReference type="Proteomes" id="UP000243127">
    <property type="component" value="Nucleomorph 3"/>
</dbReference>
<dbReference type="FunFam" id="3.30.1140.32:FF:000013">
    <property type="entry name" value="40S ribosomal protein S3"/>
    <property type="match status" value="1"/>
</dbReference>
<dbReference type="GO" id="GO:0006412">
    <property type="term" value="P:translation"/>
    <property type="evidence" value="ECO:0007669"/>
    <property type="project" value="InterPro"/>
</dbReference>